<dbReference type="PANTHER" id="PTHR10098:SF108">
    <property type="entry name" value="TETRATRICOPEPTIDE REPEAT PROTEIN 28"/>
    <property type="match status" value="1"/>
</dbReference>
<dbReference type="InterPro" id="IPR024983">
    <property type="entry name" value="CHAT_dom"/>
</dbReference>
<dbReference type="InterPro" id="IPR011990">
    <property type="entry name" value="TPR-like_helical_dom_sf"/>
</dbReference>
<dbReference type="RefSeq" id="WP_054533221.1">
    <property type="nucleotide sequence ID" value="NZ_LGKP01000008.1"/>
</dbReference>
<organism evidence="2 3">
    <name type="scientific">Herpetosiphon geysericola</name>
    <dbReference type="NCBI Taxonomy" id="70996"/>
    <lineage>
        <taxon>Bacteria</taxon>
        <taxon>Bacillati</taxon>
        <taxon>Chloroflexota</taxon>
        <taxon>Chloroflexia</taxon>
        <taxon>Herpetosiphonales</taxon>
        <taxon>Herpetosiphonaceae</taxon>
        <taxon>Herpetosiphon</taxon>
    </lineage>
</organism>
<gene>
    <name evidence="2" type="ORF">SE18_04505</name>
</gene>
<evidence type="ECO:0000313" key="2">
    <source>
        <dbReference type="EMBL" id="KPL91020.1"/>
    </source>
</evidence>
<dbReference type="Pfam" id="PF13424">
    <property type="entry name" value="TPR_12"/>
    <property type="match status" value="1"/>
</dbReference>
<comment type="caution">
    <text evidence="2">The sequence shown here is derived from an EMBL/GenBank/DDBJ whole genome shotgun (WGS) entry which is preliminary data.</text>
</comment>
<dbReference type="EMBL" id="LGKP01000008">
    <property type="protein sequence ID" value="KPL91020.1"/>
    <property type="molecule type" value="Genomic_DNA"/>
</dbReference>
<sequence length="868" mass="97509">MVLLDDAFESTVAPALTSYIWLLRWCDSAQLASLTPYSPEQIERFCQSTFMLKHHDHGWYELREAPALTNLPHREHEVFAAAFEYSQQQLNRLVAEAWNFELQRWLYYLESYLELLSARREWPTIAKVLEQATSIPQVNPRQQQLLQLYQAIIQMRLERQYALAQSVLQQLRDDIHLEADLLPMVINSLGTLAWFRGAYDQAIQHYIEQQQHAQQVQNWLYQGHSLLNQSILANHLQRPEQALELSLQALEALQRAGNRYREAHALYEVGSNLLYLCRWDEADSYFSRSAALYESLDTVGDLANLYWHIGFLKHLAGDLAASEQAYQISIEAARASVVPNDDSLRDSLAFLGLLYCSMHDYQAALAIYAQAEALARQQNNRHELALILNHRGDAERRSGAIDAAFAAFAESIAIIEDLRTSFRDEDTKLGLISTAQQVYEHMVVLCIERGDAAQAVDYIERARSRAFLDALQAGDASPAAELSQQCANLAEIQAKLDQRTAIVEYFTVGVLGRSLRFLAALAERKSPILHHFSLEPALYSVAITATNATIQQHSFNPLNLTRGHGGHHRLLQPRILKAISQALIEPYERLLSTLDLVYVVPHGPLHDVPFMALQTSDSNWLVRAENPAIALAPSATILVRYALGRPASSQQQQYCFGYNSVGDDALIYAEHEAQEIAKLVGGQAWTGALATDQFLRYAHDARIIHIASHCVYDAQQPLNSHLILGNESLSAQTIMDHVQIDTDLVVLSACVSGRSFVAVSDDQYGLQRAFLYAGTRSLLCSLWNASDVAALFVMDRFYHELQAGVRIAVALKHAVIAVRDLTRADIIKQFQIWQLPTSAIPFELDGQSNDSPLADPRFWAGFMVIGKA</sequence>
<proteinExistence type="predicted"/>
<dbReference type="InterPro" id="IPR019734">
    <property type="entry name" value="TPR_rpt"/>
</dbReference>
<evidence type="ECO:0000313" key="3">
    <source>
        <dbReference type="Proteomes" id="UP000050277"/>
    </source>
</evidence>
<dbReference type="PANTHER" id="PTHR10098">
    <property type="entry name" value="RAPSYN-RELATED"/>
    <property type="match status" value="1"/>
</dbReference>
<dbReference type="AlphaFoldDB" id="A0A0P6Z1Q6"/>
<dbReference type="SMART" id="SM00028">
    <property type="entry name" value="TPR"/>
    <property type="match status" value="5"/>
</dbReference>
<evidence type="ECO:0000259" key="1">
    <source>
        <dbReference type="Pfam" id="PF12770"/>
    </source>
</evidence>
<protein>
    <recommendedName>
        <fullName evidence="1">CHAT domain-containing protein</fullName>
    </recommendedName>
</protein>
<name>A0A0P6Z1Q6_9CHLR</name>
<feature type="domain" description="CHAT" evidence="1">
    <location>
        <begin position="575"/>
        <end position="867"/>
    </location>
</feature>
<dbReference type="OrthoDB" id="138165at2"/>
<keyword evidence="3" id="KW-1185">Reference proteome</keyword>
<dbReference type="Pfam" id="PF12770">
    <property type="entry name" value="CHAT"/>
    <property type="match status" value="1"/>
</dbReference>
<dbReference type="Gene3D" id="1.25.40.10">
    <property type="entry name" value="Tetratricopeptide repeat domain"/>
    <property type="match status" value="2"/>
</dbReference>
<dbReference type="SUPFAM" id="SSF48452">
    <property type="entry name" value="TPR-like"/>
    <property type="match status" value="2"/>
</dbReference>
<accession>A0A0P6Z1Q6</accession>
<dbReference type="Proteomes" id="UP000050277">
    <property type="component" value="Unassembled WGS sequence"/>
</dbReference>
<reference evidence="2 3" key="1">
    <citation type="submission" date="2015-07" db="EMBL/GenBank/DDBJ databases">
        <title>Whole genome sequence of Herpetosiphon geysericola DSM 7119.</title>
        <authorList>
            <person name="Hemp J."/>
            <person name="Ward L.M."/>
            <person name="Pace L.A."/>
            <person name="Fischer W.W."/>
        </authorList>
    </citation>
    <scope>NUCLEOTIDE SEQUENCE [LARGE SCALE GENOMIC DNA]</scope>
    <source>
        <strain evidence="2 3">DSM 7119</strain>
    </source>
</reference>
<dbReference type="STRING" id="70996.SE18_04505"/>